<dbReference type="Pfam" id="PF13727">
    <property type="entry name" value="CoA_binding_3"/>
    <property type="match status" value="1"/>
</dbReference>
<accession>A0A1V4T1N0</accession>
<proteinExistence type="predicted"/>
<dbReference type="SUPFAM" id="SSF51735">
    <property type="entry name" value="NAD(P)-binding Rossmann-fold domains"/>
    <property type="match status" value="1"/>
</dbReference>
<dbReference type="Proteomes" id="UP000191418">
    <property type="component" value="Unassembled WGS sequence"/>
</dbReference>
<feature type="non-terminal residue" evidence="1">
    <location>
        <position position="1"/>
    </location>
</feature>
<keyword evidence="2" id="KW-1185">Reference proteome</keyword>
<name>A0A1V4T1N0_9GAMM</name>
<reference evidence="1 2" key="1">
    <citation type="submission" date="2017-01" db="EMBL/GenBank/DDBJ databases">
        <title>Genome Sequencing of a Marine Spirillum, Oceanospirillum multiglobuliferum ATCC 33336, from Japan.</title>
        <authorList>
            <person name="Carney J.G."/>
            <person name="Trachtenberg A.M."/>
            <person name="Rheaume B.A."/>
            <person name="Linnane J.D."/>
            <person name="Pitts N.L."/>
            <person name="Mykles D.L."/>
            <person name="Maclea K.S."/>
        </authorList>
    </citation>
    <scope>NUCLEOTIDE SEQUENCE [LARGE SCALE GENOMIC DNA]</scope>
    <source>
        <strain evidence="1 2">ATCC 33336</strain>
    </source>
</reference>
<evidence type="ECO:0000313" key="2">
    <source>
        <dbReference type="Proteomes" id="UP000191418"/>
    </source>
</evidence>
<feature type="non-terminal residue" evidence="1">
    <location>
        <position position="136"/>
    </location>
</feature>
<dbReference type="InterPro" id="IPR036291">
    <property type="entry name" value="NAD(P)-bd_dom_sf"/>
</dbReference>
<organism evidence="1 2">
    <name type="scientific">Oceanospirillum multiglobuliferum</name>
    <dbReference type="NCBI Taxonomy" id="64969"/>
    <lineage>
        <taxon>Bacteria</taxon>
        <taxon>Pseudomonadati</taxon>
        <taxon>Pseudomonadota</taxon>
        <taxon>Gammaproteobacteria</taxon>
        <taxon>Oceanospirillales</taxon>
        <taxon>Oceanospirillaceae</taxon>
        <taxon>Oceanospirillum</taxon>
    </lineage>
</organism>
<sequence length="136" mass="14889">VLIVGTANTGVTLAREILAHPELNLKVIGFLDERRDNLGQTIANCTILGSVSQLEEVAARERINHVVMSLADRRGTTPARALMRLKFSGVQVDDAHSLFERLLGTIVVDNLSPSWLILSDGFRKSSILMAGKRILD</sequence>
<dbReference type="Gene3D" id="3.40.50.720">
    <property type="entry name" value="NAD(P)-binding Rossmann-like Domain"/>
    <property type="match status" value="1"/>
</dbReference>
<gene>
    <name evidence="1" type="ORF">BTE48_17255</name>
</gene>
<protein>
    <submittedName>
        <fullName evidence="1">Uncharacterized protein</fullName>
    </submittedName>
</protein>
<dbReference type="RefSeq" id="WP_428838724.1">
    <property type="nucleotide sequence ID" value="NZ_MTSM01000322.1"/>
</dbReference>
<evidence type="ECO:0000313" key="1">
    <source>
        <dbReference type="EMBL" id="OPX53860.1"/>
    </source>
</evidence>
<dbReference type="EMBL" id="MTSM01000322">
    <property type="protein sequence ID" value="OPX53860.1"/>
    <property type="molecule type" value="Genomic_DNA"/>
</dbReference>
<comment type="caution">
    <text evidence="1">The sequence shown here is derived from an EMBL/GenBank/DDBJ whole genome shotgun (WGS) entry which is preliminary data.</text>
</comment>
<dbReference type="AlphaFoldDB" id="A0A1V4T1N0"/>